<dbReference type="EMBL" id="FNGA01000002">
    <property type="protein sequence ID" value="SDK78119.1"/>
    <property type="molecule type" value="Genomic_DNA"/>
</dbReference>
<dbReference type="STRING" id="246191.SAMN05660337_1211"/>
<dbReference type="Proteomes" id="UP000199053">
    <property type="component" value="Unassembled WGS sequence"/>
</dbReference>
<gene>
    <name evidence="2" type="ORF">SAMN05660337_1211</name>
</gene>
<feature type="region of interest" description="Disordered" evidence="1">
    <location>
        <begin position="1"/>
        <end position="28"/>
    </location>
</feature>
<dbReference type="OrthoDB" id="5460777at2"/>
<accession>A0A1G9EPR2</accession>
<proteinExistence type="predicted"/>
<evidence type="ECO:0000313" key="3">
    <source>
        <dbReference type="Proteomes" id="UP000199053"/>
    </source>
</evidence>
<reference evidence="3" key="1">
    <citation type="submission" date="2016-10" db="EMBL/GenBank/DDBJ databases">
        <authorList>
            <person name="Varghese N."/>
            <person name="Submissions S."/>
        </authorList>
    </citation>
    <scope>NUCLEOTIDE SEQUENCE [LARGE SCALE GENOMIC DNA]</scope>
    <source>
        <strain evidence="3">DSM 16995</strain>
    </source>
</reference>
<sequence>MSDKDEIKKRLDEQAHQIDRDLTENSGAALEIDPELAEHMGAFEEDAISLEEAEDASFDPFDAEEDPEPED</sequence>
<evidence type="ECO:0000256" key="1">
    <source>
        <dbReference type="SAM" id="MobiDB-lite"/>
    </source>
</evidence>
<feature type="region of interest" description="Disordered" evidence="1">
    <location>
        <begin position="51"/>
        <end position="71"/>
    </location>
</feature>
<dbReference type="AlphaFoldDB" id="A0A1G9EPR2"/>
<protein>
    <recommendedName>
        <fullName evidence="4">Conjugal transfer protein TraD</fullName>
    </recommendedName>
</protein>
<evidence type="ECO:0008006" key="4">
    <source>
        <dbReference type="Google" id="ProtNLM"/>
    </source>
</evidence>
<feature type="compositionally biased region" description="Basic and acidic residues" evidence="1">
    <location>
        <begin position="1"/>
        <end position="23"/>
    </location>
</feature>
<dbReference type="RefSeq" id="WP_092159275.1">
    <property type="nucleotide sequence ID" value="NZ_FNGA01000002.1"/>
</dbReference>
<organism evidence="2 3">
    <name type="scientific">Maridesulfovibrio ferrireducens</name>
    <dbReference type="NCBI Taxonomy" id="246191"/>
    <lineage>
        <taxon>Bacteria</taxon>
        <taxon>Pseudomonadati</taxon>
        <taxon>Thermodesulfobacteriota</taxon>
        <taxon>Desulfovibrionia</taxon>
        <taxon>Desulfovibrionales</taxon>
        <taxon>Desulfovibrionaceae</taxon>
        <taxon>Maridesulfovibrio</taxon>
    </lineage>
</organism>
<keyword evidence="3" id="KW-1185">Reference proteome</keyword>
<name>A0A1G9EPR2_9BACT</name>
<evidence type="ECO:0000313" key="2">
    <source>
        <dbReference type="EMBL" id="SDK78119.1"/>
    </source>
</evidence>